<evidence type="ECO:0000313" key="10">
    <source>
        <dbReference type="Proteomes" id="UP000019335"/>
    </source>
</evidence>
<evidence type="ECO:0000313" key="9">
    <source>
        <dbReference type="EMBL" id="EWM27176.1"/>
    </source>
</evidence>
<dbReference type="GO" id="GO:0009086">
    <property type="term" value="P:methionine biosynthetic process"/>
    <property type="evidence" value="ECO:0007669"/>
    <property type="project" value="TreeGrafter"/>
</dbReference>
<keyword evidence="7" id="KW-0175">Coiled coil</keyword>
<evidence type="ECO:0000256" key="6">
    <source>
        <dbReference type="ARBA" id="ARBA00023002"/>
    </source>
</evidence>
<dbReference type="GO" id="GO:0071949">
    <property type="term" value="F:FAD binding"/>
    <property type="evidence" value="ECO:0007669"/>
    <property type="project" value="TreeGrafter"/>
</dbReference>
<dbReference type="InterPro" id="IPR004621">
    <property type="entry name" value="Fadh2_euk"/>
</dbReference>
<dbReference type="PANTHER" id="PTHR45754:SF3">
    <property type="entry name" value="METHYLENETETRAHYDROFOLATE REDUCTASE (NADPH)"/>
    <property type="match status" value="1"/>
</dbReference>
<comment type="pathway">
    <text evidence="2">One-carbon metabolism; tetrahydrofolate interconversion.</text>
</comment>
<dbReference type="Pfam" id="PF02219">
    <property type="entry name" value="MTHFR"/>
    <property type="match status" value="1"/>
</dbReference>
<reference evidence="9 10" key="1">
    <citation type="journal article" date="2014" name="Mol. Plant">
        <title>Chromosome Scale Genome Assembly and Transcriptome Profiling of Nannochloropsis gaditana in Nitrogen Depletion.</title>
        <authorList>
            <person name="Corteggiani Carpinelli E."/>
            <person name="Telatin A."/>
            <person name="Vitulo N."/>
            <person name="Forcato C."/>
            <person name="D'Angelo M."/>
            <person name="Schiavon R."/>
            <person name="Vezzi A."/>
            <person name="Giacometti G.M."/>
            <person name="Morosinotto T."/>
            <person name="Valle G."/>
        </authorList>
    </citation>
    <scope>NUCLEOTIDE SEQUENCE [LARGE SCALE GENOMIC DNA]</scope>
    <source>
        <strain evidence="9 10">B-31</strain>
    </source>
</reference>
<dbReference type="AlphaFoldDB" id="W7U2T9"/>
<name>W7U2T9_9STRA</name>
<evidence type="ECO:0000256" key="3">
    <source>
        <dbReference type="ARBA" id="ARBA00006743"/>
    </source>
</evidence>
<keyword evidence="4" id="KW-0285">Flavoprotein</keyword>
<keyword evidence="6" id="KW-0560">Oxidoreductase</keyword>
<comment type="caution">
    <text evidence="9">The sequence shown here is derived from an EMBL/GenBank/DDBJ whole genome shotgun (WGS) entry which is preliminary data.</text>
</comment>
<dbReference type="InterPro" id="IPR003171">
    <property type="entry name" value="Mehydrof_redctse-like"/>
</dbReference>
<feature type="coiled-coil region" evidence="7">
    <location>
        <begin position="743"/>
        <end position="770"/>
    </location>
</feature>
<evidence type="ECO:0000259" key="8">
    <source>
        <dbReference type="Pfam" id="PF21895"/>
    </source>
</evidence>
<dbReference type="Gene3D" id="3.20.20.220">
    <property type="match status" value="1"/>
</dbReference>
<dbReference type="InterPro" id="IPR053806">
    <property type="entry name" value="MTHFR_C"/>
</dbReference>
<sequence>MPSCTWPTSGWYFLLFITSNITLKYYAKQFESAFSLQALIQWVRNLSNCTDEIGLCRTSKRISKRMGGRKIIDTIHSVLAEGGTTLSLEFFPAKTEEGMGNLLARIEDMVARLQPTFVTLTWRSAFADESLWLKIGGIVQREFSVDVLLHLTCHLPRADLVRVLQNARDAGIRNILALRGDPPIGEDRWQPVPGGFSNAVELVHLIRELHGDHFCIAVAGYPEVHTECWNSPDLPPSEQSFAQDLTFLKDKVDAGADLVITQFFYDVPKYIRFHDKCREIGIPAHIPILPGYLPIQNYASFRKFTSWCKTSVPNPIDKALEKVKDDDEQVKALGVQEALRACRQLLDHGHRTLHFYTLNLESTVTSVVEGLGLLPKANLRELSWQRHKASGNRVRAKGGPAEEVRPIFWANRQTSYVSRTNDWDEFPNGRWGDSRSPAYGELSHYYLEFKRPKVDRQKLWGIPTKHEDVYNVFVRFLDGKVGSLPWCEQAPAPETSAISSNLKFLNANGYLTINSQPAVDGRPSTDPEVGWGGPGGIVYQKAYVEFFCSPDKLKVLMEEMDRHPNLSYHAVNVKGQEYTNTRSARVNAVTWGVFPGREIVQPTVVDSVSFGAWKDEAFELWLTQWATAYQEGSLPRMLIHEIHDTFYLVNIVDENYGGDKTAVAETEDAVRLEHKSEGNDVTRLEKTVNRHLDIFSLFKCVITRGFTSEQLFHFASETQRESEHLYAVVKELKAINHDTANENRMLRTSLMQTQQEIADIKSELKRLRIQRGLDLIKPTTGFLHSGQHAAAGAITPLVASNTICKNA</sequence>
<accession>W7U2T9</accession>
<comment type="similarity">
    <text evidence="3">Belongs to the methylenetetrahydrofolate reductase family.</text>
</comment>
<keyword evidence="5" id="KW-0274">FAD</keyword>
<dbReference type="Pfam" id="PF21895">
    <property type="entry name" value="MTHFR_C"/>
    <property type="match status" value="1"/>
</dbReference>
<dbReference type="UniPathway" id="UPA00193"/>
<gene>
    <name evidence="9" type="ORF">Naga_100010g49</name>
</gene>
<dbReference type="SUPFAM" id="SSF51730">
    <property type="entry name" value="FAD-linked oxidoreductase"/>
    <property type="match status" value="1"/>
</dbReference>
<organism evidence="9 10">
    <name type="scientific">Nannochloropsis gaditana</name>
    <dbReference type="NCBI Taxonomy" id="72520"/>
    <lineage>
        <taxon>Eukaryota</taxon>
        <taxon>Sar</taxon>
        <taxon>Stramenopiles</taxon>
        <taxon>Ochrophyta</taxon>
        <taxon>Eustigmatophyceae</taxon>
        <taxon>Eustigmatales</taxon>
        <taxon>Monodopsidaceae</taxon>
        <taxon>Nannochloropsis</taxon>
    </lineage>
</organism>
<dbReference type="InterPro" id="IPR029041">
    <property type="entry name" value="FAD-linked_oxidoreductase-like"/>
</dbReference>
<evidence type="ECO:0000256" key="5">
    <source>
        <dbReference type="ARBA" id="ARBA00022827"/>
    </source>
</evidence>
<dbReference type="GO" id="GO:0035999">
    <property type="term" value="P:tetrahydrofolate interconversion"/>
    <property type="evidence" value="ECO:0007669"/>
    <property type="project" value="UniProtKB-UniPathway"/>
</dbReference>
<dbReference type="NCBIfam" id="TIGR00677">
    <property type="entry name" value="fadh2_euk"/>
    <property type="match status" value="1"/>
</dbReference>
<proteinExistence type="inferred from homology"/>
<dbReference type="GO" id="GO:0005829">
    <property type="term" value="C:cytosol"/>
    <property type="evidence" value="ECO:0007669"/>
    <property type="project" value="TreeGrafter"/>
</dbReference>
<evidence type="ECO:0000256" key="4">
    <source>
        <dbReference type="ARBA" id="ARBA00022630"/>
    </source>
</evidence>
<feature type="domain" description="MTHFR SAM-binding regulatory" evidence="8">
    <location>
        <begin position="401"/>
        <end position="661"/>
    </location>
</feature>
<dbReference type="OrthoDB" id="16284at2759"/>
<dbReference type="PANTHER" id="PTHR45754">
    <property type="entry name" value="METHYLENETETRAHYDROFOLATE REDUCTASE"/>
    <property type="match status" value="1"/>
</dbReference>
<comment type="cofactor">
    <cofactor evidence="1">
        <name>FAD</name>
        <dbReference type="ChEBI" id="CHEBI:57692"/>
    </cofactor>
</comment>
<dbReference type="EMBL" id="AZIL01000517">
    <property type="protein sequence ID" value="EWM27176.1"/>
    <property type="molecule type" value="Genomic_DNA"/>
</dbReference>
<evidence type="ECO:0000256" key="7">
    <source>
        <dbReference type="SAM" id="Coils"/>
    </source>
</evidence>
<dbReference type="Proteomes" id="UP000019335">
    <property type="component" value="Chromosome 7"/>
</dbReference>
<evidence type="ECO:0000256" key="1">
    <source>
        <dbReference type="ARBA" id="ARBA00001974"/>
    </source>
</evidence>
<protein>
    <submittedName>
        <fullName evidence="9">Methylenetetrahydrofolate reductase</fullName>
    </submittedName>
</protein>
<dbReference type="CDD" id="cd00537">
    <property type="entry name" value="MTHFR"/>
    <property type="match status" value="1"/>
</dbReference>
<dbReference type="GO" id="GO:0004489">
    <property type="term" value="F:methylenetetrahydrofolate reductase [NAD(P)H] activity"/>
    <property type="evidence" value="ECO:0007669"/>
    <property type="project" value="InterPro"/>
</dbReference>
<evidence type="ECO:0000256" key="2">
    <source>
        <dbReference type="ARBA" id="ARBA00004777"/>
    </source>
</evidence>
<keyword evidence="10" id="KW-1185">Reference proteome</keyword>